<feature type="region of interest" description="Disordered" evidence="1">
    <location>
        <begin position="88"/>
        <end position="137"/>
    </location>
</feature>
<accession>A0A8H3IEC0</accession>
<dbReference type="SMART" id="SM00355">
    <property type="entry name" value="ZnF_C2H2"/>
    <property type="match status" value="4"/>
</dbReference>
<comment type="caution">
    <text evidence="3">The sequence shown here is derived from an EMBL/GenBank/DDBJ whole genome shotgun (WGS) entry which is preliminary data.</text>
</comment>
<feature type="region of interest" description="Disordered" evidence="1">
    <location>
        <begin position="833"/>
        <end position="852"/>
    </location>
</feature>
<feature type="compositionally biased region" description="Low complexity" evidence="1">
    <location>
        <begin position="115"/>
        <end position="135"/>
    </location>
</feature>
<proteinExistence type="predicted"/>
<dbReference type="SUPFAM" id="SSF57667">
    <property type="entry name" value="beta-beta-alpha zinc fingers"/>
    <property type="match status" value="1"/>
</dbReference>
<dbReference type="Proteomes" id="UP000664203">
    <property type="component" value="Unassembled WGS sequence"/>
</dbReference>
<dbReference type="EMBL" id="CAJPDR010000102">
    <property type="protein sequence ID" value="CAF9917665.1"/>
    <property type="molecule type" value="Genomic_DNA"/>
</dbReference>
<dbReference type="InterPro" id="IPR013087">
    <property type="entry name" value="Znf_C2H2_type"/>
</dbReference>
<feature type="compositionally biased region" description="Low complexity" evidence="1">
    <location>
        <begin position="300"/>
        <end position="315"/>
    </location>
</feature>
<feature type="compositionally biased region" description="Polar residues" evidence="1">
    <location>
        <begin position="477"/>
        <end position="488"/>
    </location>
</feature>
<evidence type="ECO:0000313" key="3">
    <source>
        <dbReference type="EMBL" id="CAF9917665.1"/>
    </source>
</evidence>
<feature type="domain" description="C2H2-type" evidence="2">
    <location>
        <begin position="560"/>
        <end position="590"/>
    </location>
</feature>
<feature type="compositionally biased region" description="Basic and acidic residues" evidence="1">
    <location>
        <begin position="495"/>
        <end position="504"/>
    </location>
</feature>
<feature type="compositionally biased region" description="Basic and acidic residues" evidence="1">
    <location>
        <begin position="833"/>
        <end position="843"/>
    </location>
</feature>
<feature type="region of interest" description="Disordered" evidence="1">
    <location>
        <begin position="274"/>
        <end position="376"/>
    </location>
</feature>
<feature type="compositionally biased region" description="Polar residues" evidence="1">
    <location>
        <begin position="285"/>
        <end position="297"/>
    </location>
</feature>
<dbReference type="Gene3D" id="3.30.160.60">
    <property type="entry name" value="Classic Zinc Finger"/>
    <property type="match status" value="1"/>
</dbReference>
<sequence>MAKVYSNVSDFVLFPRDQPYMGTLDPGLDNFNNMHYQPNFLSNMHRHGDFSAEASTSYESYPPICAYSSAPSAYFGAQNMPYEVQKGNMGRPLRRQTPSGSPSPSISQAFDHPPSTLSSASGASAQSTASSADGSPYASATHVLPYEDKWSRPLHGLAIAPGIVSSENFSQDSFPPANFGSDSMLEDSKFPNYVGECGNNSLLSIPLSRSFASLVSSGLASQNLDPAFSPRPLALDTTTGTKEITIDSILEEANSNIQKPLQLISPISAASRAASPTSFTRKHQTSSPTQRKSSFRSPLTPASAASRFPSRATSPHGPGDQVFLGDPIIPFDNEKPPRSPQESPERCQAYNRSTPPPISRHQARYGQPQSPFFGQSSGRFVAPLELSYPSLIQQFDTPVAHDTTTAPYPGTVHAFHHLPSQTFQPPSPAASETSSQDSNRPGSARIRSGTTSPYLRTASYQPYPQGLDARRFSIASSHSRNSLDSPGSNGYGFDDDGKERTRCPHPDCGRPFKDLKAHMLTHQSERPEKCPITTCAYHQKGFARKYDKNRHTLTHYKGNMVCGFCPGSGSASEKSFNRADVFKRHLTSVHGVEQTPPNSRKKSTNSSTNKKMSTQAVDATGKCSTCSATFKNAQEFYEHLDDCVLRVVQQEEPSEAINEQHLGGVANDEAVRDTMDRHMISAETDFNLNAATFDDEEGDDNDDDYKDESSEDNQAWPAHPQGVGHAGGGNSITKSGRLSSHGKGRGMTASKGGVPLVGKGRRRRKHYPVSWGCAKDQMKMKKRVLCVYDGSRRLWKDDMMLDNDFEVRMRFGDGKSYVTDLDVETVKRAEALHNATDEEKGPYESDMQQVMS</sequence>
<feature type="compositionally biased region" description="Polar residues" evidence="1">
    <location>
        <begin position="448"/>
        <end position="462"/>
    </location>
</feature>
<evidence type="ECO:0000313" key="4">
    <source>
        <dbReference type="Proteomes" id="UP000664203"/>
    </source>
</evidence>
<feature type="domain" description="C2H2-type" evidence="2">
    <location>
        <begin position="501"/>
        <end position="522"/>
    </location>
</feature>
<name>A0A8H3IEC0_9LECA</name>
<feature type="domain" description="C2H2-type" evidence="2">
    <location>
        <begin position="621"/>
        <end position="641"/>
    </location>
</feature>
<evidence type="ECO:0000256" key="1">
    <source>
        <dbReference type="SAM" id="MobiDB-lite"/>
    </source>
</evidence>
<dbReference type="OrthoDB" id="4738706at2759"/>
<feature type="compositionally biased region" description="Polar residues" evidence="1">
    <location>
        <begin position="367"/>
        <end position="376"/>
    </location>
</feature>
<feature type="compositionally biased region" description="Acidic residues" evidence="1">
    <location>
        <begin position="693"/>
        <end position="711"/>
    </location>
</feature>
<feature type="compositionally biased region" description="Polar residues" evidence="1">
    <location>
        <begin position="96"/>
        <end position="108"/>
    </location>
</feature>
<protein>
    <recommendedName>
        <fullName evidence="2">C2H2-type domain-containing protein</fullName>
    </recommendedName>
</protein>
<keyword evidence="4" id="KW-1185">Reference proteome</keyword>
<organism evidence="3 4">
    <name type="scientific">Alectoria fallacina</name>
    <dbReference type="NCBI Taxonomy" id="1903189"/>
    <lineage>
        <taxon>Eukaryota</taxon>
        <taxon>Fungi</taxon>
        <taxon>Dikarya</taxon>
        <taxon>Ascomycota</taxon>
        <taxon>Pezizomycotina</taxon>
        <taxon>Lecanoromycetes</taxon>
        <taxon>OSLEUM clade</taxon>
        <taxon>Lecanoromycetidae</taxon>
        <taxon>Lecanorales</taxon>
        <taxon>Lecanorineae</taxon>
        <taxon>Parmeliaceae</taxon>
        <taxon>Alectoria</taxon>
    </lineage>
</organism>
<feature type="region of interest" description="Disordered" evidence="1">
    <location>
        <begin position="688"/>
        <end position="763"/>
    </location>
</feature>
<feature type="domain" description="C2H2-type" evidence="2">
    <location>
        <begin position="528"/>
        <end position="555"/>
    </location>
</feature>
<dbReference type="InterPro" id="IPR036236">
    <property type="entry name" value="Znf_C2H2_sf"/>
</dbReference>
<feature type="region of interest" description="Disordered" evidence="1">
    <location>
        <begin position="402"/>
        <end position="462"/>
    </location>
</feature>
<reference evidence="3" key="1">
    <citation type="submission" date="2021-03" db="EMBL/GenBank/DDBJ databases">
        <authorList>
            <person name="Tagirdzhanova G."/>
        </authorList>
    </citation>
    <scope>NUCLEOTIDE SEQUENCE</scope>
</reference>
<feature type="compositionally biased region" description="Polar residues" evidence="1">
    <location>
        <begin position="419"/>
        <end position="441"/>
    </location>
</feature>
<feature type="region of interest" description="Disordered" evidence="1">
    <location>
        <begin position="588"/>
        <end position="614"/>
    </location>
</feature>
<feature type="compositionally biased region" description="Low complexity" evidence="1">
    <location>
        <begin position="604"/>
        <end position="614"/>
    </location>
</feature>
<dbReference type="AlphaFoldDB" id="A0A8H3IEC0"/>
<feature type="region of interest" description="Disordered" evidence="1">
    <location>
        <begin position="477"/>
        <end position="504"/>
    </location>
</feature>
<evidence type="ECO:0000259" key="2">
    <source>
        <dbReference type="SMART" id="SM00355"/>
    </source>
</evidence>
<gene>
    <name evidence="3" type="ORF">ALECFALPRED_000311</name>
</gene>